<proteinExistence type="predicted"/>
<organism evidence="2 3">
    <name type="scientific">Roseobacter ponti</name>
    <dbReference type="NCBI Taxonomy" id="1891787"/>
    <lineage>
        <taxon>Bacteria</taxon>
        <taxon>Pseudomonadati</taxon>
        <taxon>Pseudomonadota</taxon>
        <taxon>Alphaproteobacteria</taxon>
        <taxon>Rhodobacterales</taxon>
        <taxon>Roseobacteraceae</taxon>
        <taxon>Roseobacter</taxon>
    </lineage>
</organism>
<name>A0A858SW26_9RHOB</name>
<evidence type="ECO:0000256" key="1">
    <source>
        <dbReference type="SAM" id="SignalP"/>
    </source>
</evidence>
<reference evidence="2 3" key="1">
    <citation type="submission" date="2020-02" db="EMBL/GenBank/DDBJ databases">
        <title>Genome sequence of Roseobacter ponti.</title>
        <authorList>
            <person name="Hollensteiner J."/>
            <person name="Schneider D."/>
            <person name="Poehlein A."/>
            <person name="Daniel R."/>
        </authorList>
    </citation>
    <scope>NUCLEOTIDE SEQUENCE [LARGE SCALE GENOMIC DNA]</scope>
    <source>
        <strain evidence="2 3">DSM 106830</strain>
    </source>
</reference>
<gene>
    <name evidence="2" type="ORF">G3256_07785</name>
</gene>
<dbReference type="AlphaFoldDB" id="A0A858SW26"/>
<protein>
    <submittedName>
        <fullName evidence="2">Uncharacterized protein</fullName>
    </submittedName>
</protein>
<feature type="signal peptide" evidence="1">
    <location>
        <begin position="1"/>
        <end position="30"/>
    </location>
</feature>
<dbReference type="Proteomes" id="UP000503308">
    <property type="component" value="Chromosome"/>
</dbReference>
<keyword evidence="1" id="KW-0732">Signal</keyword>
<sequence>MRERNPFTGVHLIRLLLAGALMLMAATAQADISRFVGSYEGSAEVISADGSTIPRDMSVNISETDDGFNVSWTSTTYRPDGTSKEKSYSIEFVPSGRSDVFSSAMKRNVFGHEVQLDPMKGEPYVWGRIDGDTLSVYSLFVAEDGGYEIQQFNRTLAEGGLELEYQAVRNGVIQRKVTTFLEKN</sequence>
<dbReference type="EMBL" id="CP048788">
    <property type="protein sequence ID" value="QJF51066.1"/>
    <property type="molecule type" value="Genomic_DNA"/>
</dbReference>
<accession>A0A858SW26</accession>
<evidence type="ECO:0000313" key="3">
    <source>
        <dbReference type="Proteomes" id="UP000503308"/>
    </source>
</evidence>
<dbReference type="RefSeq" id="WP_169640282.1">
    <property type="nucleotide sequence ID" value="NZ_CP048788.1"/>
</dbReference>
<feature type="chain" id="PRO_5032936567" evidence="1">
    <location>
        <begin position="31"/>
        <end position="184"/>
    </location>
</feature>
<keyword evidence="3" id="KW-1185">Reference proteome</keyword>
<dbReference type="KEGG" id="rpon:G3256_07785"/>
<evidence type="ECO:0000313" key="2">
    <source>
        <dbReference type="EMBL" id="QJF51066.1"/>
    </source>
</evidence>